<protein>
    <submittedName>
        <fullName evidence="1">Uncharacterized protein</fullName>
    </submittedName>
</protein>
<organism evidence="1 2">
    <name type="scientific">Desulfonema magnum</name>
    <dbReference type="NCBI Taxonomy" id="45655"/>
    <lineage>
        <taxon>Bacteria</taxon>
        <taxon>Pseudomonadati</taxon>
        <taxon>Thermodesulfobacteriota</taxon>
        <taxon>Desulfobacteria</taxon>
        <taxon>Desulfobacterales</taxon>
        <taxon>Desulfococcaceae</taxon>
        <taxon>Desulfonema</taxon>
    </lineage>
</organism>
<sequence>MWRHTEVCESRNLFLASDTLPEAVDSCFRRNDRRSGRTRSDQKT</sequence>
<evidence type="ECO:0000313" key="1">
    <source>
        <dbReference type="EMBL" id="QTA85783.1"/>
    </source>
</evidence>
<evidence type="ECO:0000313" key="2">
    <source>
        <dbReference type="Proteomes" id="UP000663722"/>
    </source>
</evidence>
<dbReference type="Proteomes" id="UP000663722">
    <property type="component" value="Chromosome"/>
</dbReference>
<reference evidence="1" key="1">
    <citation type="journal article" date="2021" name="Microb. Physiol.">
        <title>Proteogenomic Insights into the Physiology of Marine, Sulfate-Reducing, Filamentous Desulfonema limicola and Desulfonema magnum.</title>
        <authorList>
            <person name="Schnaars V."/>
            <person name="Wohlbrand L."/>
            <person name="Scheve S."/>
            <person name="Hinrichs C."/>
            <person name="Reinhardt R."/>
            <person name="Rabus R."/>
        </authorList>
    </citation>
    <scope>NUCLEOTIDE SEQUENCE</scope>
    <source>
        <strain evidence="1">4be13</strain>
    </source>
</reference>
<gene>
    <name evidence="1" type="ORF">dnm_017980</name>
</gene>
<proteinExistence type="predicted"/>
<name>A0A975GMF3_9BACT</name>
<keyword evidence="2" id="KW-1185">Reference proteome</keyword>
<dbReference type="EMBL" id="CP061800">
    <property type="protein sequence ID" value="QTA85783.1"/>
    <property type="molecule type" value="Genomic_DNA"/>
</dbReference>
<accession>A0A975GMF3</accession>
<dbReference type="AlphaFoldDB" id="A0A975GMF3"/>
<dbReference type="KEGG" id="dmm:dnm_017980"/>